<keyword evidence="2" id="KW-1185">Reference proteome</keyword>
<dbReference type="Proteomes" id="UP001528823">
    <property type="component" value="Unassembled WGS sequence"/>
</dbReference>
<protein>
    <submittedName>
        <fullName evidence="1">Uncharacterized protein</fullName>
    </submittedName>
</protein>
<evidence type="ECO:0000313" key="2">
    <source>
        <dbReference type="Proteomes" id="UP001528823"/>
    </source>
</evidence>
<reference evidence="1 2" key="1">
    <citation type="submission" date="2022-11" db="EMBL/GenBank/DDBJ databases">
        <title>Spartinivicinus poritis sp. nov., isolated from scleractinian coral Porites lutea.</title>
        <authorList>
            <person name="Zhang G."/>
            <person name="Cai L."/>
            <person name="Wei Q."/>
        </authorList>
    </citation>
    <scope>NUCLEOTIDE SEQUENCE [LARGE SCALE GENOMIC DNA]</scope>
    <source>
        <strain evidence="1 2">A2-2</strain>
    </source>
</reference>
<name>A0ABT5UHB3_9GAMM</name>
<proteinExistence type="predicted"/>
<dbReference type="RefSeq" id="WP_274692073.1">
    <property type="nucleotide sequence ID" value="NZ_JAPMOU010000084.1"/>
</dbReference>
<accession>A0ABT5UHB3</accession>
<comment type="caution">
    <text evidence="1">The sequence shown here is derived from an EMBL/GenBank/DDBJ whole genome shotgun (WGS) entry which is preliminary data.</text>
</comment>
<sequence>MGWLCVGLLADAWILRDFIVIGLSLANRPDVVAMLPTIETSELIALVLSLLGLDAQQTAEKIKGVARQ</sequence>
<dbReference type="EMBL" id="JAPMOU010000084">
    <property type="protein sequence ID" value="MDE1465769.1"/>
    <property type="molecule type" value="Genomic_DNA"/>
</dbReference>
<evidence type="ECO:0000313" key="1">
    <source>
        <dbReference type="EMBL" id="MDE1465769.1"/>
    </source>
</evidence>
<gene>
    <name evidence="1" type="ORF">ORQ98_27775</name>
</gene>
<organism evidence="1 2">
    <name type="scientific">Spartinivicinus poritis</name>
    <dbReference type="NCBI Taxonomy" id="2994640"/>
    <lineage>
        <taxon>Bacteria</taxon>
        <taxon>Pseudomonadati</taxon>
        <taxon>Pseudomonadota</taxon>
        <taxon>Gammaproteobacteria</taxon>
        <taxon>Oceanospirillales</taxon>
        <taxon>Zooshikellaceae</taxon>
        <taxon>Spartinivicinus</taxon>
    </lineage>
</organism>